<dbReference type="NCBIfam" id="TIGR02227">
    <property type="entry name" value="sigpep_I_bact"/>
    <property type="match status" value="1"/>
</dbReference>
<dbReference type="PANTHER" id="PTHR43390:SF1">
    <property type="entry name" value="CHLOROPLAST PROCESSING PEPTIDASE"/>
    <property type="match status" value="1"/>
</dbReference>
<dbReference type="EC" id="3.4.21.89" evidence="3"/>
<dbReference type="PANTHER" id="PTHR43390">
    <property type="entry name" value="SIGNAL PEPTIDASE I"/>
    <property type="match status" value="1"/>
</dbReference>
<comment type="subcellular location">
    <subcellularLocation>
        <location evidence="3">Membrane</location>
        <topology evidence="3">Single-pass type II membrane protein</topology>
    </subcellularLocation>
</comment>
<dbReference type="EMBL" id="PPSL01000002">
    <property type="protein sequence ID" value="PQJ11906.1"/>
    <property type="molecule type" value="Genomic_DNA"/>
</dbReference>
<comment type="catalytic activity">
    <reaction evidence="3">
        <text>Cleavage of hydrophobic, N-terminal signal or leader sequences from secreted and periplasmic proteins.</text>
        <dbReference type="EC" id="3.4.21.89"/>
    </reaction>
</comment>
<keyword evidence="3" id="KW-0472">Membrane</keyword>
<dbReference type="PRINTS" id="PR00727">
    <property type="entry name" value="LEADERPTASE"/>
</dbReference>
<evidence type="ECO:0000313" key="5">
    <source>
        <dbReference type="EMBL" id="PQJ11906.1"/>
    </source>
</evidence>
<comment type="similarity">
    <text evidence="1 3">Belongs to the peptidase S26 family.</text>
</comment>
<name>A0A2S7SZG3_9BACT</name>
<dbReference type="OrthoDB" id="9802919at2"/>
<evidence type="ECO:0000256" key="2">
    <source>
        <dbReference type="ARBA" id="ARBA00019232"/>
    </source>
</evidence>
<dbReference type="SUPFAM" id="SSF51306">
    <property type="entry name" value="LexA/Signal peptidase"/>
    <property type="match status" value="1"/>
</dbReference>
<gene>
    <name evidence="5" type="primary">lepB</name>
    <name evidence="5" type="ORF">CJD36_008925</name>
</gene>
<dbReference type="InterPro" id="IPR019533">
    <property type="entry name" value="Peptidase_S26"/>
</dbReference>
<dbReference type="GO" id="GO:0006465">
    <property type="term" value="P:signal peptide processing"/>
    <property type="evidence" value="ECO:0007669"/>
    <property type="project" value="InterPro"/>
</dbReference>
<dbReference type="Pfam" id="PF10502">
    <property type="entry name" value="Peptidase_S26"/>
    <property type="match status" value="1"/>
</dbReference>
<keyword evidence="6" id="KW-1185">Reference proteome</keyword>
<feature type="transmembrane region" description="Helical" evidence="3">
    <location>
        <begin position="12"/>
        <end position="35"/>
    </location>
</feature>
<dbReference type="GO" id="GO:0009003">
    <property type="term" value="F:signal peptidase activity"/>
    <property type="evidence" value="ECO:0007669"/>
    <property type="project" value="UniProtKB-EC"/>
</dbReference>
<dbReference type="GO" id="GO:0016020">
    <property type="term" value="C:membrane"/>
    <property type="evidence" value="ECO:0007669"/>
    <property type="project" value="UniProtKB-SubCell"/>
</dbReference>
<keyword evidence="3" id="KW-0812">Transmembrane</keyword>
<dbReference type="InterPro" id="IPR000223">
    <property type="entry name" value="Pept_S26A_signal_pept_1"/>
</dbReference>
<evidence type="ECO:0000259" key="4">
    <source>
        <dbReference type="Pfam" id="PF10502"/>
    </source>
</evidence>
<organism evidence="5 6">
    <name type="scientific">Flavipsychrobacter stenotrophus</name>
    <dbReference type="NCBI Taxonomy" id="2077091"/>
    <lineage>
        <taxon>Bacteria</taxon>
        <taxon>Pseudomonadati</taxon>
        <taxon>Bacteroidota</taxon>
        <taxon>Chitinophagia</taxon>
        <taxon>Chitinophagales</taxon>
        <taxon>Chitinophagaceae</taxon>
        <taxon>Flavipsychrobacter</taxon>
    </lineage>
</organism>
<comment type="caution">
    <text evidence="5">The sequence shown here is derived from an EMBL/GenBank/DDBJ whole genome shotgun (WGS) entry which is preliminary data.</text>
</comment>
<dbReference type="AlphaFoldDB" id="A0A2S7SZG3"/>
<feature type="domain" description="Peptidase S26" evidence="4">
    <location>
        <begin position="16"/>
        <end position="224"/>
    </location>
</feature>
<sequence length="228" mass="25347">MNQFVKPAVIGASIVVTLVLGIFVILRLSGVLLYFKMVSGSSEPNLKMGERVFASGLKAPKVNDFICFAAYDSINNRADILMHRLCAKGGDKVEIKDGVLIVNGLAETGIKLTNEYLVPRAYLPKIPNTSEVNNIMDMGEDSVHVFATIDFMKENGIVGKLVVHPVAFVDEMVALRWQHNWNLDQFGPVVVPANCYFVLGDNRHNAFDSRYRGFVDGKDFRATVVWHN</sequence>
<dbReference type="CDD" id="cd06530">
    <property type="entry name" value="S26_SPase_I"/>
    <property type="match status" value="1"/>
</dbReference>
<evidence type="ECO:0000256" key="1">
    <source>
        <dbReference type="ARBA" id="ARBA00009370"/>
    </source>
</evidence>
<dbReference type="InterPro" id="IPR036286">
    <property type="entry name" value="LexA/Signal_pep-like_sf"/>
</dbReference>
<reference evidence="5 6" key="1">
    <citation type="submission" date="2018-01" db="EMBL/GenBank/DDBJ databases">
        <title>A novel member of the phylum Bacteroidetes isolated from glacier ice.</title>
        <authorList>
            <person name="Liu Q."/>
            <person name="Xin Y.-H."/>
        </authorList>
    </citation>
    <scope>NUCLEOTIDE SEQUENCE [LARGE SCALE GENOMIC DNA]</scope>
    <source>
        <strain evidence="5 6">RB1R16</strain>
    </source>
</reference>
<keyword evidence="3" id="KW-1133">Transmembrane helix</keyword>
<keyword evidence="3" id="KW-0645">Protease</keyword>
<dbReference type="Proteomes" id="UP000239872">
    <property type="component" value="Unassembled WGS sequence"/>
</dbReference>
<evidence type="ECO:0000256" key="3">
    <source>
        <dbReference type="RuleBase" id="RU362042"/>
    </source>
</evidence>
<dbReference type="Gene3D" id="2.10.109.10">
    <property type="entry name" value="Umud Fragment, subunit A"/>
    <property type="match status" value="1"/>
</dbReference>
<dbReference type="RefSeq" id="WP_105038786.1">
    <property type="nucleotide sequence ID" value="NZ_PPSL01000002.1"/>
</dbReference>
<keyword evidence="3" id="KW-0378">Hydrolase</keyword>
<evidence type="ECO:0000313" key="6">
    <source>
        <dbReference type="Proteomes" id="UP000239872"/>
    </source>
</evidence>
<dbReference type="GO" id="GO:0004252">
    <property type="term" value="F:serine-type endopeptidase activity"/>
    <property type="evidence" value="ECO:0007669"/>
    <property type="project" value="InterPro"/>
</dbReference>
<protein>
    <recommendedName>
        <fullName evidence="2 3">Signal peptidase I</fullName>
        <ecNumber evidence="3">3.4.21.89</ecNumber>
    </recommendedName>
</protein>
<accession>A0A2S7SZG3</accession>
<proteinExistence type="inferred from homology"/>